<evidence type="ECO:0000256" key="1">
    <source>
        <dbReference type="SAM" id="Phobius"/>
    </source>
</evidence>
<proteinExistence type="predicted"/>
<keyword evidence="1" id="KW-0472">Membrane</keyword>
<evidence type="ECO:0000313" key="3">
    <source>
        <dbReference type="Proteomes" id="UP000093186"/>
    </source>
</evidence>
<dbReference type="RefSeq" id="WP_068704579.1">
    <property type="nucleotide sequence ID" value="NZ_JAUOSG010000002.1"/>
</dbReference>
<dbReference type="EMBL" id="MAKX01000002">
    <property type="protein sequence ID" value="OCK42995.1"/>
    <property type="molecule type" value="Genomic_DNA"/>
</dbReference>
<sequence length="120" mass="13764">MSVFKSLHTNSEKAIEKGEEFIKNSEKYYKLKIFQVLTSSLSMIFNFAIIGIFILIAFIFLAVAISSVIGNYLNNPFLGYILVALLFFVFGLIAYLVRNHIDNFVIKSLSEKYFDDEKTL</sequence>
<dbReference type="STRING" id="447689.BA195_08870"/>
<keyword evidence="1" id="KW-1133">Transmembrane helix</keyword>
<dbReference type="AlphaFoldDB" id="A0A1B9XZK5"/>
<name>A0A1B9XZK5_9FLAO</name>
<reference evidence="2 3" key="1">
    <citation type="submission" date="2016-06" db="EMBL/GenBank/DDBJ databases">
        <title>Draft Genome Sequence of Tenacibaculum soleae UCD-KL19.</title>
        <authorList>
            <person name="Eisen J.A."/>
            <person name="Coil D.A."/>
            <person name="Lujan K.M."/>
        </authorList>
    </citation>
    <scope>NUCLEOTIDE SEQUENCE [LARGE SCALE GENOMIC DNA]</scope>
    <source>
        <strain evidence="2 3">UCD-KL19</strain>
    </source>
</reference>
<keyword evidence="3" id="KW-1185">Reference proteome</keyword>
<gene>
    <name evidence="2" type="ORF">BA195_08870</name>
</gene>
<evidence type="ECO:0000313" key="2">
    <source>
        <dbReference type="EMBL" id="OCK42995.1"/>
    </source>
</evidence>
<accession>A0A1B9XZK5</accession>
<evidence type="ECO:0008006" key="4">
    <source>
        <dbReference type="Google" id="ProtNLM"/>
    </source>
</evidence>
<comment type="caution">
    <text evidence="2">The sequence shown here is derived from an EMBL/GenBank/DDBJ whole genome shotgun (WGS) entry which is preliminary data.</text>
</comment>
<feature type="transmembrane region" description="Helical" evidence="1">
    <location>
        <begin position="77"/>
        <end position="97"/>
    </location>
</feature>
<organism evidence="2 3">
    <name type="scientific">Tenacibaculum soleae</name>
    <dbReference type="NCBI Taxonomy" id="447689"/>
    <lineage>
        <taxon>Bacteria</taxon>
        <taxon>Pseudomonadati</taxon>
        <taxon>Bacteroidota</taxon>
        <taxon>Flavobacteriia</taxon>
        <taxon>Flavobacteriales</taxon>
        <taxon>Flavobacteriaceae</taxon>
        <taxon>Tenacibaculum</taxon>
    </lineage>
</organism>
<dbReference type="Proteomes" id="UP000093186">
    <property type="component" value="Unassembled WGS sequence"/>
</dbReference>
<keyword evidence="1" id="KW-0812">Transmembrane</keyword>
<protein>
    <recommendedName>
        <fullName evidence="4">Competence protein</fullName>
    </recommendedName>
</protein>
<dbReference type="OrthoDB" id="1202744at2"/>
<feature type="transmembrane region" description="Helical" evidence="1">
    <location>
        <begin position="44"/>
        <end position="65"/>
    </location>
</feature>